<dbReference type="EMBL" id="CAJVPI010002288">
    <property type="protein sequence ID" value="CAG8640227.1"/>
    <property type="molecule type" value="Genomic_DNA"/>
</dbReference>
<sequence>MTNNVQQEHINQLTNKGKIKYLDISNRDLSGDVDLKEFTALTSLNSYNNKFENLDFLNTLPNKDQLKKINFFGNQIKEIDLAEILTNFPNLEYLNCENNPLSAKNLENLTSEQFGTILMDLLEYAQKLVAKGDNNQSQNAQYLQTLIQQGSSPVKPNDKQSGNNTPLLVGGLVIFGVSALVIGY</sequence>
<keyword evidence="3" id="KW-0472">Membrane</keyword>
<evidence type="ECO:0000313" key="5">
    <source>
        <dbReference type="Proteomes" id="UP000789739"/>
    </source>
</evidence>
<keyword evidence="2" id="KW-0677">Repeat</keyword>
<proteinExistence type="predicted"/>
<evidence type="ECO:0000256" key="1">
    <source>
        <dbReference type="ARBA" id="ARBA00022614"/>
    </source>
</evidence>
<feature type="transmembrane region" description="Helical" evidence="3">
    <location>
        <begin position="165"/>
        <end position="183"/>
    </location>
</feature>
<evidence type="ECO:0000313" key="4">
    <source>
        <dbReference type="EMBL" id="CAG8640227.1"/>
    </source>
</evidence>
<keyword evidence="1" id="KW-0433">Leucine-rich repeat</keyword>
<dbReference type="SUPFAM" id="SSF52058">
    <property type="entry name" value="L domain-like"/>
    <property type="match status" value="1"/>
</dbReference>
<dbReference type="Pfam" id="PF12799">
    <property type="entry name" value="LRR_4"/>
    <property type="match status" value="1"/>
</dbReference>
<protein>
    <submittedName>
        <fullName evidence="4">1993_t:CDS:1</fullName>
    </submittedName>
</protein>
<dbReference type="InterPro" id="IPR025875">
    <property type="entry name" value="Leu-rich_rpt_4"/>
</dbReference>
<accession>A0A9N9H1E7</accession>
<dbReference type="Proteomes" id="UP000789739">
    <property type="component" value="Unassembled WGS sequence"/>
</dbReference>
<evidence type="ECO:0000256" key="3">
    <source>
        <dbReference type="SAM" id="Phobius"/>
    </source>
</evidence>
<dbReference type="AlphaFoldDB" id="A0A9N9H1E7"/>
<dbReference type="OrthoDB" id="2444565at2759"/>
<keyword evidence="5" id="KW-1185">Reference proteome</keyword>
<reference evidence="4" key="1">
    <citation type="submission" date="2021-06" db="EMBL/GenBank/DDBJ databases">
        <authorList>
            <person name="Kallberg Y."/>
            <person name="Tangrot J."/>
            <person name="Rosling A."/>
        </authorList>
    </citation>
    <scope>NUCLEOTIDE SEQUENCE</scope>
    <source>
        <strain evidence="4">BR232B</strain>
    </source>
</reference>
<keyword evidence="3" id="KW-1133">Transmembrane helix</keyword>
<name>A0A9N9H1E7_9GLOM</name>
<comment type="caution">
    <text evidence="4">The sequence shown here is derived from an EMBL/GenBank/DDBJ whole genome shotgun (WGS) entry which is preliminary data.</text>
</comment>
<evidence type="ECO:0000256" key="2">
    <source>
        <dbReference type="ARBA" id="ARBA00022737"/>
    </source>
</evidence>
<dbReference type="InterPro" id="IPR032675">
    <property type="entry name" value="LRR_dom_sf"/>
</dbReference>
<gene>
    <name evidence="4" type="ORF">PBRASI_LOCUS9732</name>
</gene>
<organism evidence="4 5">
    <name type="scientific">Paraglomus brasilianum</name>
    <dbReference type="NCBI Taxonomy" id="144538"/>
    <lineage>
        <taxon>Eukaryota</taxon>
        <taxon>Fungi</taxon>
        <taxon>Fungi incertae sedis</taxon>
        <taxon>Mucoromycota</taxon>
        <taxon>Glomeromycotina</taxon>
        <taxon>Glomeromycetes</taxon>
        <taxon>Paraglomerales</taxon>
        <taxon>Paraglomeraceae</taxon>
        <taxon>Paraglomus</taxon>
    </lineage>
</organism>
<keyword evidence="3" id="KW-0812">Transmembrane</keyword>
<dbReference type="Gene3D" id="3.80.10.10">
    <property type="entry name" value="Ribonuclease Inhibitor"/>
    <property type="match status" value="1"/>
</dbReference>